<reference evidence="4 5" key="1">
    <citation type="submission" date="2020-05" db="EMBL/GenBank/DDBJ databases">
        <authorList>
            <person name="Mo P."/>
        </authorList>
    </citation>
    <scope>NUCLEOTIDE SEQUENCE [LARGE SCALE GENOMIC DNA]</scope>
    <source>
        <strain evidence="4 5">Gen01</strain>
    </source>
</reference>
<dbReference type="EMBL" id="CP053564">
    <property type="protein sequence ID" value="QJY47969.1"/>
    <property type="molecule type" value="Genomic_DNA"/>
</dbReference>
<evidence type="ECO:0000313" key="5">
    <source>
        <dbReference type="Proteomes" id="UP000505377"/>
    </source>
</evidence>
<keyword evidence="2" id="KW-0812">Transmembrane</keyword>
<keyword evidence="2" id="KW-0472">Membrane</keyword>
<keyword evidence="4" id="KW-0808">Transferase</keyword>
<dbReference type="RefSeq" id="WP_172161161.1">
    <property type="nucleotide sequence ID" value="NZ_CP053564.1"/>
</dbReference>
<dbReference type="AlphaFoldDB" id="A0A6M6JNF2"/>
<dbReference type="KEGG" id="pbro:HOP40_21000"/>
<proteinExistence type="predicted"/>
<dbReference type="PROSITE" id="PS50146">
    <property type="entry name" value="DAGK"/>
    <property type="match status" value="1"/>
</dbReference>
<dbReference type="Pfam" id="PF00781">
    <property type="entry name" value="DAGK_cat"/>
    <property type="match status" value="1"/>
</dbReference>
<name>A0A6M6JNF2_9PSEU</name>
<sequence>MDGSEGTPAAAGRATPSVRPAPTAGRRVAAAGALVALLLAITLAVVGFLDDPVRLLVAVVLVTVVAMAGWTALVNRGTPRVIAAVAAGAALLGLVVLLLTGTPLRAAGLIGLVLVSTAAARVALGHDMATAPAGMREVGPAAHGVLIMNRWSGGGKVERFGLEAAARAQGVTPIVLQRGDDLRELAERAIADGADVIGMAGGDGSQALVADVAHRRGIPFVCVPAGTRNHFALDLGLDRADVAAALAAYGHAVERRVDLALIGDRVFVNNASLGVYATVVQSAAYRDAKMATTAQVLPDLLGSGAAGFDLRYAGPDGQLAHPAHVVLVSNNVYRLDSLNGFGTRARTDAGVLGVVTVTVDRARDLPALIAAETSGHIERFRGYRAWTTPEFVIDSDDLLVDVGVDGEALQLAPPLHFRSLPGALRVRTPVDAPGVAPAAAAPRGIGPAVTALVRVLAGRSPADGPAVPVPPAER</sequence>
<dbReference type="InterPro" id="IPR016064">
    <property type="entry name" value="NAD/diacylglycerol_kinase_sf"/>
</dbReference>
<dbReference type="SUPFAM" id="SSF111331">
    <property type="entry name" value="NAD kinase/diacylglycerol kinase-like"/>
    <property type="match status" value="1"/>
</dbReference>
<evidence type="ECO:0000313" key="4">
    <source>
        <dbReference type="EMBL" id="QJY47969.1"/>
    </source>
</evidence>
<dbReference type="InterPro" id="IPR001206">
    <property type="entry name" value="Diacylglycerol_kinase_cat_dom"/>
</dbReference>
<keyword evidence="4" id="KW-0418">Kinase</keyword>
<evidence type="ECO:0000256" key="2">
    <source>
        <dbReference type="SAM" id="Phobius"/>
    </source>
</evidence>
<feature type="transmembrane region" description="Helical" evidence="2">
    <location>
        <begin position="55"/>
        <end position="74"/>
    </location>
</feature>
<keyword evidence="5" id="KW-1185">Reference proteome</keyword>
<dbReference type="Gene3D" id="3.40.50.10330">
    <property type="entry name" value="Probable inorganic polyphosphate/atp-NAD kinase, domain 1"/>
    <property type="match status" value="1"/>
</dbReference>
<keyword evidence="2" id="KW-1133">Transmembrane helix</keyword>
<protein>
    <submittedName>
        <fullName evidence="4">Diacylglycerol kinase</fullName>
    </submittedName>
</protein>
<evidence type="ECO:0000259" key="3">
    <source>
        <dbReference type="PROSITE" id="PS50146"/>
    </source>
</evidence>
<gene>
    <name evidence="4" type="ORF">HOP40_21000</name>
</gene>
<dbReference type="Proteomes" id="UP000505377">
    <property type="component" value="Chromosome"/>
</dbReference>
<dbReference type="GO" id="GO:0016301">
    <property type="term" value="F:kinase activity"/>
    <property type="evidence" value="ECO:0007669"/>
    <property type="project" value="UniProtKB-KW"/>
</dbReference>
<feature type="domain" description="DAGKc" evidence="3">
    <location>
        <begin position="139"/>
        <end position="266"/>
    </location>
</feature>
<dbReference type="InterPro" id="IPR017438">
    <property type="entry name" value="ATP-NAD_kinase_N"/>
</dbReference>
<accession>A0A6M6JNF2</accession>
<dbReference type="Gene3D" id="2.60.200.40">
    <property type="match status" value="1"/>
</dbReference>
<feature type="transmembrane region" description="Helical" evidence="2">
    <location>
        <begin position="81"/>
        <end position="100"/>
    </location>
</feature>
<evidence type="ECO:0000256" key="1">
    <source>
        <dbReference type="SAM" id="MobiDB-lite"/>
    </source>
</evidence>
<organism evidence="4 5">
    <name type="scientific">Pseudonocardia broussonetiae</name>
    <dbReference type="NCBI Taxonomy" id="2736640"/>
    <lineage>
        <taxon>Bacteria</taxon>
        <taxon>Bacillati</taxon>
        <taxon>Actinomycetota</taxon>
        <taxon>Actinomycetes</taxon>
        <taxon>Pseudonocardiales</taxon>
        <taxon>Pseudonocardiaceae</taxon>
        <taxon>Pseudonocardia</taxon>
    </lineage>
</organism>
<feature type="transmembrane region" description="Helical" evidence="2">
    <location>
        <begin position="28"/>
        <end position="49"/>
    </location>
</feature>
<feature type="region of interest" description="Disordered" evidence="1">
    <location>
        <begin position="1"/>
        <end position="21"/>
    </location>
</feature>